<feature type="non-terminal residue" evidence="1">
    <location>
        <position position="80"/>
    </location>
</feature>
<comment type="caution">
    <text evidence="1">The sequence shown here is derived from an EMBL/GenBank/DDBJ whole genome shotgun (WGS) entry which is preliminary data.</text>
</comment>
<dbReference type="Proteomes" id="UP001432322">
    <property type="component" value="Unassembled WGS sequence"/>
</dbReference>
<reference evidence="1" key="1">
    <citation type="submission" date="2023-10" db="EMBL/GenBank/DDBJ databases">
        <title>Genome assembly of Pristionchus species.</title>
        <authorList>
            <person name="Yoshida K."/>
            <person name="Sommer R.J."/>
        </authorList>
    </citation>
    <scope>NUCLEOTIDE SEQUENCE</scope>
    <source>
        <strain evidence="1">RS5133</strain>
    </source>
</reference>
<organism evidence="1 2">
    <name type="scientific">Pristionchus fissidentatus</name>
    <dbReference type="NCBI Taxonomy" id="1538716"/>
    <lineage>
        <taxon>Eukaryota</taxon>
        <taxon>Metazoa</taxon>
        <taxon>Ecdysozoa</taxon>
        <taxon>Nematoda</taxon>
        <taxon>Chromadorea</taxon>
        <taxon>Rhabditida</taxon>
        <taxon>Rhabditina</taxon>
        <taxon>Diplogasteromorpha</taxon>
        <taxon>Diplogasteroidea</taxon>
        <taxon>Neodiplogasteridae</taxon>
        <taxon>Pristionchus</taxon>
    </lineage>
</organism>
<evidence type="ECO:0000313" key="1">
    <source>
        <dbReference type="EMBL" id="GMT34948.1"/>
    </source>
</evidence>
<protein>
    <submittedName>
        <fullName evidence="1">Uncharacterized protein</fullName>
    </submittedName>
</protein>
<evidence type="ECO:0000313" key="2">
    <source>
        <dbReference type="Proteomes" id="UP001432322"/>
    </source>
</evidence>
<sequence length="80" mass="8826">VGKSGGRGGTRHSMLCDSARPRECIRVGNSGKCLSAKNERVVFGGGRDARRCYRLYVSSIDKLGKNRLHGRSNECSKTRR</sequence>
<dbReference type="AlphaFoldDB" id="A0AAV5WXG4"/>
<proteinExistence type="predicted"/>
<dbReference type="EMBL" id="BTSY01000006">
    <property type="protein sequence ID" value="GMT34948.1"/>
    <property type="molecule type" value="Genomic_DNA"/>
</dbReference>
<gene>
    <name evidence="1" type="ORF">PFISCL1PPCAC_26245</name>
</gene>
<accession>A0AAV5WXG4</accession>
<name>A0AAV5WXG4_9BILA</name>
<feature type="non-terminal residue" evidence="1">
    <location>
        <position position="1"/>
    </location>
</feature>
<keyword evidence="2" id="KW-1185">Reference proteome</keyword>